<dbReference type="GO" id="GO:0034204">
    <property type="term" value="P:lipid translocation"/>
    <property type="evidence" value="ECO:0007669"/>
    <property type="project" value="TreeGrafter"/>
</dbReference>
<evidence type="ECO:0000256" key="2">
    <source>
        <dbReference type="ARBA" id="ARBA00022475"/>
    </source>
</evidence>
<comment type="pathway">
    <text evidence="8">Cell wall biogenesis; peptidoglycan biosynthesis.</text>
</comment>
<evidence type="ECO:0000256" key="5">
    <source>
        <dbReference type="ARBA" id="ARBA00022984"/>
    </source>
</evidence>
<feature type="transmembrane region" description="Helical" evidence="8">
    <location>
        <begin position="141"/>
        <end position="159"/>
    </location>
</feature>
<gene>
    <name evidence="8" type="primary">murJ</name>
    <name evidence="9" type="ORF">COU90_01665</name>
</gene>
<feature type="transmembrane region" description="Helical" evidence="8">
    <location>
        <begin position="469"/>
        <end position="491"/>
    </location>
</feature>
<dbReference type="GO" id="GO:0009252">
    <property type="term" value="P:peptidoglycan biosynthetic process"/>
    <property type="evidence" value="ECO:0007669"/>
    <property type="project" value="UniProtKB-UniRule"/>
</dbReference>
<reference evidence="10" key="1">
    <citation type="submission" date="2017-09" db="EMBL/GenBank/DDBJ databases">
        <title>Depth-based differentiation of microbial function through sediment-hosted aquifers and enrichment of novel symbionts in the deep terrestrial subsurface.</title>
        <authorList>
            <person name="Probst A.J."/>
            <person name="Ladd B."/>
            <person name="Jarett J.K."/>
            <person name="Geller-Mcgrath D.E."/>
            <person name="Sieber C.M.K."/>
            <person name="Emerson J.B."/>
            <person name="Anantharaman K."/>
            <person name="Thomas B.C."/>
            <person name="Malmstrom R."/>
            <person name="Stieglmeier M."/>
            <person name="Klingl A."/>
            <person name="Woyke T."/>
            <person name="Ryan C.M."/>
            <person name="Banfield J.F."/>
        </authorList>
    </citation>
    <scope>NUCLEOTIDE SEQUENCE [LARGE SCALE GENOMIC DNA]</scope>
</reference>
<evidence type="ECO:0000256" key="8">
    <source>
        <dbReference type="HAMAP-Rule" id="MF_02078"/>
    </source>
</evidence>
<dbReference type="PRINTS" id="PR01806">
    <property type="entry name" value="VIRFACTRMVIN"/>
</dbReference>
<feature type="transmembrane region" description="Helical" evidence="8">
    <location>
        <begin position="97"/>
        <end position="121"/>
    </location>
</feature>
<feature type="transmembrane region" description="Helical" evidence="8">
    <location>
        <begin position="166"/>
        <end position="188"/>
    </location>
</feature>
<proteinExistence type="inferred from homology"/>
<comment type="function">
    <text evidence="8">Involved in peptidoglycan biosynthesis. Transports lipid-linked peptidoglycan precursors from the inner to the outer leaflet of the cytoplasmic membrane.</text>
</comment>
<keyword evidence="6 8" id="KW-1133">Transmembrane helix</keyword>
<feature type="transmembrane region" description="Helical" evidence="8">
    <location>
        <begin position="62"/>
        <end position="85"/>
    </location>
</feature>
<feature type="transmembrane region" description="Helical" evidence="8">
    <location>
        <begin position="249"/>
        <end position="274"/>
    </location>
</feature>
<dbReference type="PANTHER" id="PTHR47019:SF1">
    <property type="entry name" value="LIPID II FLIPPASE MURJ"/>
    <property type="match status" value="1"/>
</dbReference>
<name>A0A2M8KX76_9BACT</name>
<feature type="transmembrane region" description="Helical" evidence="8">
    <location>
        <begin position="208"/>
        <end position="228"/>
    </location>
</feature>
<dbReference type="PANTHER" id="PTHR47019">
    <property type="entry name" value="LIPID II FLIPPASE MURJ"/>
    <property type="match status" value="1"/>
</dbReference>
<dbReference type="GO" id="GO:0005886">
    <property type="term" value="C:plasma membrane"/>
    <property type="evidence" value="ECO:0007669"/>
    <property type="project" value="UniProtKB-SubCell"/>
</dbReference>
<evidence type="ECO:0000256" key="3">
    <source>
        <dbReference type="ARBA" id="ARBA00022692"/>
    </source>
</evidence>
<evidence type="ECO:0000256" key="6">
    <source>
        <dbReference type="ARBA" id="ARBA00022989"/>
    </source>
</evidence>
<feature type="transmembrane region" description="Helical" evidence="8">
    <location>
        <begin position="357"/>
        <end position="378"/>
    </location>
</feature>
<evidence type="ECO:0000256" key="4">
    <source>
        <dbReference type="ARBA" id="ARBA00022960"/>
    </source>
</evidence>
<dbReference type="GO" id="GO:0015648">
    <property type="term" value="F:lipid-linked peptidoglycan transporter activity"/>
    <property type="evidence" value="ECO:0007669"/>
    <property type="project" value="UniProtKB-UniRule"/>
</dbReference>
<dbReference type="GO" id="GO:0008360">
    <property type="term" value="P:regulation of cell shape"/>
    <property type="evidence" value="ECO:0007669"/>
    <property type="project" value="UniProtKB-KW"/>
</dbReference>
<evidence type="ECO:0000313" key="10">
    <source>
        <dbReference type="Proteomes" id="UP000229098"/>
    </source>
</evidence>
<organism evidence="9 10">
    <name type="scientific">Candidatus Ryanbacteria bacterium CG10_big_fil_rev_8_21_14_0_10_43_42</name>
    <dbReference type="NCBI Taxonomy" id="1974864"/>
    <lineage>
        <taxon>Bacteria</taxon>
        <taxon>Candidatus Ryaniibacteriota</taxon>
    </lineage>
</organism>
<dbReference type="Pfam" id="PF03023">
    <property type="entry name" value="MurJ"/>
    <property type="match status" value="1"/>
</dbReference>
<accession>A0A2M8KX76</accession>
<keyword evidence="7 8" id="KW-0472">Membrane</keyword>
<dbReference type="AlphaFoldDB" id="A0A2M8KX76"/>
<sequence length="558" mass="61247">MRRVLELFHRELKGVHQAAVLLAGATIVSSLLGLLRDRFLASTFGAGAELDIYYAAFRIPDFLYTVSILFIASTAIIPVFLDVLVKNEERAREIIHALLTIFLLFMGVVLGIVYLALPNILPFLVPGFGGEDSARAVEVSRILLLSPLFLGLSHLLSSVTQTFKRFFIYALSPLFYNMGIIGGIIFLVPRFGLSGLAVGVVVGAFLHMAIQLPSIIRLGFPLGFTFVFPREIKDILMISFPRTIGLVAMQLTFIAITAIASTIGVGSIAVFNLSYNLQSIPLSVIGLSYSIAAFPTMAELVIKKDRKVFFDHLGMAARHIMFWTMPLSILFLVLRAHIVRIILGAGAFGWVDTRLTAASLALFSFGIVAQSLVALFVRSFYALGRTTAPVVLNVFSMGLTVVFAFVFVSLLNTGSMFADIFSRILRVEGVPNISMLGLPFAFALGSIINAVLLGIGLSRIDSLFRNCRILVSLGEIMVSSALLGITSYIVLHVSANWFNQETFLGIFLQGICAGLAGIGMFLLFLRIRNNKEFKEVYVALTRKFWKENDAFAPEQDRI</sequence>
<dbReference type="InterPro" id="IPR004268">
    <property type="entry name" value="MurJ"/>
</dbReference>
<feature type="transmembrane region" description="Helical" evidence="8">
    <location>
        <begin position="12"/>
        <end position="35"/>
    </location>
</feature>
<dbReference type="UniPathway" id="UPA00219"/>
<feature type="transmembrane region" description="Helical" evidence="8">
    <location>
        <begin position="323"/>
        <end position="351"/>
    </location>
</feature>
<keyword evidence="8" id="KW-0961">Cell wall biogenesis/degradation</keyword>
<feature type="transmembrane region" description="Helical" evidence="8">
    <location>
        <begin position="390"/>
        <end position="413"/>
    </location>
</feature>
<protein>
    <recommendedName>
        <fullName evidence="8">Probable lipid II flippase MurJ</fullName>
    </recommendedName>
</protein>
<comment type="caution">
    <text evidence="9">The sequence shown here is derived from an EMBL/GenBank/DDBJ whole genome shotgun (WGS) entry which is preliminary data.</text>
</comment>
<comment type="similarity">
    <text evidence="8">Belongs to the MurJ/MviN family.</text>
</comment>
<keyword evidence="4 8" id="KW-0133">Cell shape</keyword>
<dbReference type="InterPro" id="IPR051050">
    <property type="entry name" value="Lipid_II_flippase_MurJ/MviN"/>
</dbReference>
<evidence type="ECO:0000256" key="1">
    <source>
        <dbReference type="ARBA" id="ARBA00004651"/>
    </source>
</evidence>
<keyword evidence="3 8" id="KW-0812">Transmembrane</keyword>
<keyword evidence="5 8" id="KW-0573">Peptidoglycan synthesis</keyword>
<feature type="transmembrane region" description="Helical" evidence="8">
    <location>
        <begin position="280"/>
        <end position="302"/>
    </location>
</feature>
<dbReference type="EMBL" id="PFEF01000005">
    <property type="protein sequence ID" value="PJE64530.1"/>
    <property type="molecule type" value="Genomic_DNA"/>
</dbReference>
<dbReference type="GO" id="GO:0071555">
    <property type="term" value="P:cell wall organization"/>
    <property type="evidence" value="ECO:0007669"/>
    <property type="project" value="UniProtKB-KW"/>
</dbReference>
<comment type="subcellular location">
    <subcellularLocation>
        <location evidence="1 8">Cell membrane</location>
        <topology evidence="1 8">Multi-pass membrane protein</topology>
    </subcellularLocation>
</comment>
<evidence type="ECO:0000313" key="9">
    <source>
        <dbReference type="EMBL" id="PJE64530.1"/>
    </source>
</evidence>
<evidence type="ECO:0000256" key="7">
    <source>
        <dbReference type="ARBA" id="ARBA00023136"/>
    </source>
</evidence>
<dbReference type="HAMAP" id="MF_02078">
    <property type="entry name" value="MurJ_MviN"/>
    <property type="match status" value="1"/>
</dbReference>
<feature type="transmembrane region" description="Helical" evidence="8">
    <location>
        <begin position="433"/>
        <end position="457"/>
    </location>
</feature>
<keyword evidence="8" id="KW-0813">Transport</keyword>
<dbReference type="Proteomes" id="UP000229098">
    <property type="component" value="Unassembled WGS sequence"/>
</dbReference>
<keyword evidence="2 8" id="KW-1003">Cell membrane</keyword>
<feature type="transmembrane region" description="Helical" evidence="8">
    <location>
        <begin position="503"/>
        <end position="525"/>
    </location>
</feature>